<gene>
    <name evidence="6" type="ORF">S06H3_62776</name>
    <name evidence="7" type="ORF">S06H3_62792</name>
</gene>
<accession>X1R6R0</accession>
<dbReference type="EMBL" id="BARV01041498">
    <property type="protein sequence ID" value="GAI51304.1"/>
    <property type="molecule type" value="Genomic_DNA"/>
</dbReference>
<dbReference type="PANTHER" id="PTHR45745:SF1">
    <property type="entry name" value="PHOSPHOGLUCOMUTASE 2B-RELATED"/>
    <property type="match status" value="1"/>
</dbReference>
<dbReference type="Gene3D" id="3.40.120.10">
    <property type="entry name" value="Alpha-D-Glucose-1,6-Bisphosphate, subunit A, domain 3"/>
    <property type="match status" value="1"/>
</dbReference>
<comment type="similarity">
    <text evidence="1">Belongs to the phosphohexose mutase family.</text>
</comment>
<sequence>DNVRACAQGVADYLKQTGLAHQGLIVGYDNRFASEDFASAAAEVIAGNEIKVYLCPKATPTPVISFGVVAQKMGGAIIITASHNAAIWNGFKYKSEFGTSAPSEVTAKIEGNITHTLATGKINQMPLAKALEQGMVEYLDLTPGYSHR</sequence>
<evidence type="ECO:0000256" key="2">
    <source>
        <dbReference type="ARBA" id="ARBA00022723"/>
    </source>
</evidence>
<evidence type="ECO:0000256" key="1">
    <source>
        <dbReference type="ARBA" id="ARBA00010231"/>
    </source>
</evidence>
<feature type="domain" description="Alpha-D-phosphohexomutase alpha/beta/alpha" evidence="5">
    <location>
        <begin position="2"/>
        <end position="115"/>
    </location>
</feature>
<organism evidence="7">
    <name type="scientific">marine sediment metagenome</name>
    <dbReference type="NCBI Taxonomy" id="412755"/>
    <lineage>
        <taxon>unclassified sequences</taxon>
        <taxon>metagenomes</taxon>
        <taxon>ecological metagenomes</taxon>
    </lineage>
</organism>
<dbReference type="InterPro" id="IPR005844">
    <property type="entry name" value="A-D-PHexomutase_a/b/a-I"/>
</dbReference>
<keyword evidence="2" id="KW-0479">Metal-binding</keyword>
<evidence type="ECO:0000313" key="6">
    <source>
        <dbReference type="EMBL" id="GAI51181.1"/>
    </source>
</evidence>
<dbReference type="GO" id="GO:0008973">
    <property type="term" value="F:phosphopentomutase activity"/>
    <property type="evidence" value="ECO:0007669"/>
    <property type="project" value="TreeGrafter"/>
</dbReference>
<comment type="caution">
    <text evidence="7">The sequence shown here is derived from an EMBL/GenBank/DDBJ whole genome shotgun (WGS) entry which is preliminary data.</text>
</comment>
<evidence type="ECO:0000313" key="7">
    <source>
        <dbReference type="EMBL" id="GAI51304.1"/>
    </source>
</evidence>
<dbReference type="SUPFAM" id="SSF53738">
    <property type="entry name" value="Phosphoglucomutase, first 3 domains"/>
    <property type="match status" value="1"/>
</dbReference>
<evidence type="ECO:0000256" key="3">
    <source>
        <dbReference type="ARBA" id="ARBA00022842"/>
    </source>
</evidence>
<dbReference type="AlphaFoldDB" id="X1R6R0"/>
<keyword evidence="4" id="KW-0413">Isomerase</keyword>
<feature type="non-terminal residue" evidence="7">
    <location>
        <position position="1"/>
    </location>
</feature>
<dbReference type="Pfam" id="PF02878">
    <property type="entry name" value="PGM_PMM_I"/>
    <property type="match status" value="1"/>
</dbReference>
<reference evidence="7" key="1">
    <citation type="journal article" date="2014" name="Front. Microbiol.">
        <title>High frequency of phylogenetically diverse reductive dehalogenase-homologous genes in deep subseafloor sedimentary metagenomes.</title>
        <authorList>
            <person name="Kawai M."/>
            <person name="Futagami T."/>
            <person name="Toyoda A."/>
            <person name="Takaki Y."/>
            <person name="Nishi S."/>
            <person name="Hori S."/>
            <person name="Arai W."/>
            <person name="Tsubouchi T."/>
            <person name="Morono Y."/>
            <person name="Uchiyama I."/>
            <person name="Ito T."/>
            <person name="Fujiyama A."/>
            <person name="Inagaki F."/>
            <person name="Takami H."/>
        </authorList>
    </citation>
    <scope>NUCLEOTIDE SEQUENCE</scope>
    <source>
        <strain evidence="7">Expedition CK06-06</strain>
    </source>
</reference>
<name>X1R6R0_9ZZZZ</name>
<dbReference type="GO" id="GO:0046872">
    <property type="term" value="F:metal ion binding"/>
    <property type="evidence" value="ECO:0007669"/>
    <property type="project" value="UniProtKB-KW"/>
</dbReference>
<proteinExistence type="inferred from homology"/>
<dbReference type="InterPro" id="IPR016055">
    <property type="entry name" value="A-D-PHexomutase_a/b/a-I/II/III"/>
</dbReference>
<evidence type="ECO:0000256" key="4">
    <source>
        <dbReference type="ARBA" id="ARBA00023235"/>
    </source>
</evidence>
<dbReference type="GO" id="GO:0005975">
    <property type="term" value="P:carbohydrate metabolic process"/>
    <property type="evidence" value="ECO:0007669"/>
    <property type="project" value="InterPro"/>
</dbReference>
<dbReference type="PANTHER" id="PTHR45745">
    <property type="entry name" value="PHOSPHOMANNOMUTASE 45A"/>
    <property type="match status" value="1"/>
</dbReference>
<protein>
    <recommendedName>
        <fullName evidence="5">Alpha-D-phosphohexomutase alpha/beta/alpha domain-containing protein</fullName>
    </recommendedName>
</protein>
<dbReference type="GO" id="GO:0006166">
    <property type="term" value="P:purine ribonucleoside salvage"/>
    <property type="evidence" value="ECO:0007669"/>
    <property type="project" value="TreeGrafter"/>
</dbReference>
<dbReference type="EMBL" id="BARV01041485">
    <property type="protein sequence ID" value="GAI51181.1"/>
    <property type="molecule type" value="Genomic_DNA"/>
</dbReference>
<evidence type="ECO:0000259" key="5">
    <source>
        <dbReference type="Pfam" id="PF02878"/>
    </source>
</evidence>
<feature type="non-terminal residue" evidence="7">
    <location>
        <position position="148"/>
    </location>
</feature>
<keyword evidence="3" id="KW-0460">Magnesium</keyword>